<dbReference type="GO" id="GO:0004061">
    <property type="term" value="F:arylformamidase activity"/>
    <property type="evidence" value="ECO:0007669"/>
    <property type="project" value="InterPro"/>
</dbReference>
<evidence type="ECO:0008006" key="3">
    <source>
        <dbReference type="Google" id="ProtNLM"/>
    </source>
</evidence>
<name>A0A5K7YUY0_9BACT</name>
<dbReference type="PANTHER" id="PTHR34861:SF10">
    <property type="entry name" value="CYCLASE"/>
    <property type="match status" value="1"/>
</dbReference>
<dbReference type="SUPFAM" id="SSF102198">
    <property type="entry name" value="Putative cyclase"/>
    <property type="match status" value="2"/>
</dbReference>
<dbReference type="OrthoDB" id="7067800at2"/>
<sequence length="635" mass="71994">MKKISSRLILIAVFLFFIVFNTKVLIASDQAWWPSRYGKDDQLGTLNEISKLNIIEAKKVVGNGKIYELGVEYKSENPGYPPRFWETTCLAHPLRKMLGENKMTWLEEEFAGCPGKGTQIDGPAHIAVEYMPGDLRFYNGFKLSEVLTNKATLKKFDMKTTPSIVTKGILVDMVSVKGRNLKAGEKVTKSDIVNFLIKNNIRNKPGDALLINTGWLHWFWDDPKKFMSGEPGITKDVIEWAYEQHVSFIGTDQWATEVLPSEDTKEVFPVHSEALCKKGFYWGQNLDLRALAKDRIYEFMFIFAHPKIAGSTQGIGNPIAIGNGPAKNKNKWYEVKNTEKWWPSRYGENDELGTLNELHSGKVKEGIDLIRRGEVFEMGTSYEEQNPGYPPRYWHNLTLAHPLSSILGSNKMTWLEEIFIGCPGKGTQLDTPAHIGVEYSKGDIRFYNGFTLEETIGSNAKATKFGIEKTPAIVTRGILIDMVKHKGHELKKGEIVNKNDIIDYLKNKKLTLTPGDALMIRTGWMKNFYNDPEKFMSGEPGLAIDVIDWAYEKRLSFIATDQWATEVLPSENQNDVFPVHVEALCKKGFYWGQNFKMDKLAEDCNSDKKYEFMFVFTVPKITGTTQGIGNPIAIK</sequence>
<evidence type="ECO:0000313" key="2">
    <source>
        <dbReference type="Proteomes" id="UP000427769"/>
    </source>
</evidence>
<dbReference type="RefSeq" id="WP_155302242.1">
    <property type="nucleotide sequence ID" value="NZ_AP021875.1"/>
</dbReference>
<proteinExistence type="predicted"/>
<dbReference type="PANTHER" id="PTHR34861">
    <property type="match status" value="1"/>
</dbReference>
<organism evidence="1 2">
    <name type="scientific">Desulfosarcina widdelii</name>
    <dbReference type="NCBI Taxonomy" id="947919"/>
    <lineage>
        <taxon>Bacteria</taxon>
        <taxon>Pseudomonadati</taxon>
        <taxon>Thermodesulfobacteriota</taxon>
        <taxon>Desulfobacteria</taxon>
        <taxon>Desulfobacterales</taxon>
        <taxon>Desulfosarcinaceae</taxon>
        <taxon>Desulfosarcina</taxon>
    </lineage>
</organism>
<dbReference type="Pfam" id="PF04199">
    <property type="entry name" value="Cyclase"/>
    <property type="match status" value="2"/>
</dbReference>
<dbReference type="KEGG" id="dwd:DSCW_05230"/>
<dbReference type="AlphaFoldDB" id="A0A5K7YUY0"/>
<dbReference type="GO" id="GO:0019441">
    <property type="term" value="P:L-tryptophan catabolic process to kynurenine"/>
    <property type="evidence" value="ECO:0007669"/>
    <property type="project" value="InterPro"/>
</dbReference>
<keyword evidence="2" id="KW-1185">Reference proteome</keyword>
<evidence type="ECO:0000313" key="1">
    <source>
        <dbReference type="EMBL" id="BBO73106.1"/>
    </source>
</evidence>
<gene>
    <name evidence="1" type="ORF">DSCW_05230</name>
</gene>
<protein>
    <recommendedName>
        <fullName evidence="3">Cyclase</fullName>
    </recommendedName>
</protein>
<dbReference type="EMBL" id="AP021875">
    <property type="protein sequence ID" value="BBO73106.1"/>
    <property type="molecule type" value="Genomic_DNA"/>
</dbReference>
<dbReference type="Gene3D" id="3.50.30.50">
    <property type="entry name" value="Putative cyclase"/>
    <property type="match status" value="2"/>
</dbReference>
<dbReference type="Proteomes" id="UP000427769">
    <property type="component" value="Chromosome"/>
</dbReference>
<reference evidence="1 2" key="1">
    <citation type="submission" date="2019-11" db="EMBL/GenBank/DDBJ databases">
        <title>Comparative genomics of hydrocarbon-degrading Desulfosarcina strains.</title>
        <authorList>
            <person name="Watanabe M."/>
            <person name="Kojima H."/>
            <person name="Fukui M."/>
        </authorList>
    </citation>
    <scope>NUCLEOTIDE SEQUENCE [LARGE SCALE GENOMIC DNA]</scope>
    <source>
        <strain evidence="1 2">PP31</strain>
    </source>
</reference>
<accession>A0A5K7YUY0</accession>
<dbReference type="InterPro" id="IPR037175">
    <property type="entry name" value="KFase_sf"/>
</dbReference>
<dbReference type="InterPro" id="IPR007325">
    <property type="entry name" value="KFase/CYL"/>
</dbReference>